<dbReference type="InParanoid" id="A0A0G4FSA6"/>
<gene>
    <name evidence="5" type="ORF">Vbra_21592</name>
</gene>
<feature type="domain" description="Sushi" evidence="4">
    <location>
        <begin position="965"/>
        <end position="1024"/>
    </location>
</feature>
<dbReference type="Pfam" id="PF00084">
    <property type="entry name" value="Sushi"/>
    <property type="match status" value="1"/>
</dbReference>
<keyword evidence="1" id="KW-1015">Disulfide bond</keyword>
<dbReference type="Proteomes" id="UP000041254">
    <property type="component" value="Unassembled WGS sequence"/>
</dbReference>
<dbReference type="Gene3D" id="2.10.70.10">
    <property type="entry name" value="Complement Module, domain 1"/>
    <property type="match status" value="1"/>
</dbReference>
<name>A0A0G4FSA6_VITBC</name>
<accession>A0A0G4FSA6</accession>
<organism evidence="5 6">
    <name type="scientific">Vitrella brassicaformis (strain CCMP3155)</name>
    <dbReference type="NCBI Taxonomy" id="1169540"/>
    <lineage>
        <taxon>Eukaryota</taxon>
        <taxon>Sar</taxon>
        <taxon>Alveolata</taxon>
        <taxon>Colpodellida</taxon>
        <taxon>Vitrellaceae</taxon>
        <taxon>Vitrella</taxon>
    </lineage>
</organism>
<dbReference type="InterPro" id="IPR000436">
    <property type="entry name" value="Sushi_SCR_CCP_dom"/>
</dbReference>
<evidence type="ECO:0000313" key="6">
    <source>
        <dbReference type="Proteomes" id="UP000041254"/>
    </source>
</evidence>
<dbReference type="SMART" id="SM00032">
    <property type="entry name" value="CCP"/>
    <property type="match status" value="1"/>
</dbReference>
<evidence type="ECO:0000256" key="1">
    <source>
        <dbReference type="ARBA" id="ARBA00023157"/>
    </source>
</evidence>
<sequence length="1198" mass="129940">MWMPPVSSQYYPSCRAKCDPPVVPDGFFYRIAGPHSSEGFVAGDEAALCCKGSFEPSGGTLACTEKGEFTAGGEGIPFCAPAKQLNPWTGVLPPLVTQGLMGVYVADEEHLDIVDGPEGKRYVQTWHNWGCGGFASLAAPGDCSDPRQAGECPTFTITGNQSLVTFTGQEGLLSTALNVVGKRGATVFVGFRSQPEAQTTAGPSRSKTLVNLATPGQRVKGIRFGVDPPSDQTKQNPFQVFGVWEEAPEGTKSLRADSTQIPDSCINGEWCLFGVHLAEPDAAKAANATSDHETGEPAGIYIYADRTGASSETVVDITGERDFPSYGGQELSKQRLPVNLLVGRRTMEAPEPSEKDPLQGFVGDIRLIAVWKRPLRDDSPEVMRIVSSLMLSFLKNQDVDKAIGAADSELDNLQKQVDELIGEENKHDLGTAMTLADGELTTRLSEGVTPPQVKSFTVTPVGTNDRGITVMSSACTYRELQSGLYEATLRDDNIGPGLYDIDVNLQKGVSPGPTTTPRPPAGGRPHHPHKDDTPAGGTHTTKKDAGTVTAHKGKLFLPLTKPLWARVDDIVEVEIKDGTSAFSSTDFTPDYDSHELVVRSPDILDGVKYDCSVLMRESEAEEEAERQSESVQAIAGQDGRLEVPLPESVLREKPNIVSVQLSDGREQSWSDQFVIDDATNIATVYSPAIQAGKAYEASFTVRSGPTRRSEPVRAVGNEGYIIMPVPQHLWKLVDDILKVEVEEATEAFASENFAWNPDDHTLLVKSPRIRQDVEYEMFLVIRRQKEEKSENLQATGAPGEVSLELPMHLWSKADRIMAVEFEVGSSVYRTKNFTWSPADHMLHAYSPSIEEDVVYDVFLILKKEAVPPPGGRPPEAQPLPPKKEYLGEYQANGSSLVFRLPSTFAVDAMDHYSFSPREAPDNSFRVPAGQALVGDRSIRVDNVRFVDKKWYSVIAHSVPGAPAPTNCTVEPLAHGVVEPGLNVGPGTTVTFTCDKGYEMIPDTSAALTCLGNGNLSAPVPTCSPLGSYGAYLDKLKLSPSDESKLMGFYVADPDTLSLGAVEKNELSRVLKWQNMAGTTYGFGDFLPGHQSGVSIDHHKLPRFDGGSLVFDEGEFLVGSRDYSLLADPDFTMVFGLMPENRTLVKPHSVVSGIASVGAHGAVMKDTTFAFGFQDGHLWSHRDCKLKVQAVADPKQTDR</sequence>
<dbReference type="SUPFAM" id="SSF57535">
    <property type="entry name" value="Complement control module/SCR domain"/>
    <property type="match status" value="1"/>
</dbReference>
<dbReference type="PROSITE" id="PS50923">
    <property type="entry name" value="SUSHI"/>
    <property type="match status" value="1"/>
</dbReference>
<evidence type="ECO:0000256" key="3">
    <source>
        <dbReference type="SAM" id="MobiDB-lite"/>
    </source>
</evidence>
<feature type="coiled-coil region" evidence="2">
    <location>
        <begin position="396"/>
        <end position="423"/>
    </location>
</feature>
<reference evidence="5 6" key="1">
    <citation type="submission" date="2014-11" db="EMBL/GenBank/DDBJ databases">
        <authorList>
            <person name="Zhu J."/>
            <person name="Qi W."/>
            <person name="Song R."/>
        </authorList>
    </citation>
    <scope>NUCLEOTIDE SEQUENCE [LARGE SCALE GENOMIC DNA]</scope>
</reference>
<evidence type="ECO:0000256" key="2">
    <source>
        <dbReference type="SAM" id="Coils"/>
    </source>
</evidence>
<evidence type="ECO:0000259" key="4">
    <source>
        <dbReference type="PROSITE" id="PS50923"/>
    </source>
</evidence>
<keyword evidence="2" id="KW-0175">Coiled coil</keyword>
<proteinExistence type="predicted"/>
<dbReference type="CDD" id="cd00033">
    <property type="entry name" value="CCP"/>
    <property type="match status" value="1"/>
</dbReference>
<dbReference type="EMBL" id="CDMY01000488">
    <property type="protein sequence ID" value="CEM17280.1"/>
    <property type="molecule type" value="Genomic_DNA"/>
</dbReference>
<keyword evidence="6" id="KW-1185">Reference proteome</keyword>
<evidence type="ECO:0000313" key="5">
    <source>
        <dbReference type="EMBL" id="CEM17280.1"/>
    </source>
</evidence>
<dbReference type="VEuPathDB" id="CryptoDB:Vbra_21592"/>
<dbReference type="InterPro" id="IPR035976">
    <property type="entry name" value="Sushi/SCR/CCP_sf"/>
</dbReference>
<dbReference type="AlphaFoldDB" id="A0A0G4FSA6"/>
<dbReference type="OrthoDB" id="5804959at2759"/>
<feature type="region of interest" description="Disordered" evidence="3">
    <location>
        <begin position="504"/>
        <end position="546"/>
    </location>
</feature>
<protein>
    <recommendedName>
        <fullName evidence="4">Sushi domain-containing protein</fullName>
    </recommendedName>
</protein>